<evidence type="ECO:0000256" key="1">
    <source>
        <dbReference type="ARBA" id="ARBA00008231"/>
    </source>
</evidence>
<dbReference type="OrthoDB" id="9797825at2"/>
<dbReference type="Proteomes" id="UP000253529">
    <property type="component" value="Unassembled WGS sequence"/>
</dbReference>
<keyword evidence="2" id="KW-0809">Transit peptide</keyword>
<keyword evidence="5" id="KW-1185">Reference proteome</keyword>
<organism evidence="4 5">
    <name type="scientific">Roseiarcus fermentans</name>
    <dbReference type="NCBI Taxonomy" id="1473586"/>
    <lineage>
        <taxon>Bacteria</taxon>
        <taxon>Pseudomonadati</taxon>
        <taxon>Pseudomonadota</taxon>
        <taxon>Alphaproteobacteria</taxon>
        <taxon>Hyphomicrobiales</taxon>
        <taxon>Roseiarcaceae</taxon>
        <taxon>Roseiarcus</taxon>
    </lineage>
</organism>
<protein>
    <submittedName>
        <fullName evidence="4">Chaperone required for assembly of F1-ATPase</fullName>
    </submittedName>
</protein>
<dbReference type="InterPro" id="IPR023335">
    <property type="entry name" value="ATP12_ortho_dom_sf"/>
</dbReference>
<comment type="similarity">
    <text evidence="1">Belongs to the ATP12 family.</text>
</comment>
<dbReference type="Gene3D" id="3.30.2180.10">
    <property type="entry name" value="ATP12-like"/>
    <property type="match status" value="1"/>
</dbReference>
<proteinExistence type="inferred from homology"/>
<evidence type="ECO:0000256" key="3">
    <source>
        <dbReference type="ARBA" id="ARBA00023186"/>
    </source>
</evidence>
<dbReference type="GO" id="GO:0043461">
    <property type="term" value="P:proton-transporting ATP synthase complex assembly"/>
    <property type="evidence" value="ECO:0007669"/>
    <property type="project" value="InterPro"/>
</dbReference>
<sequence length="248" mass="26839">MPDDGRDSIRAAQANMRPAPLRRFYKTAEAREADGLFALTLDGRGARTPGRNRLAARSRAVMERVAEEWARQREIIDPADMPITRLVNSAVDGVAKAMEATRAEIVRYAGSDLLCYRAEAPEALAERQRLAFDPILDWAAETLGARFALAGGILHVEQPAETLAAVRAAVEAVDDPVALAALSVATTLTGSAVLALAVARGRLAPEEAWRLAHVDEDFQIETWGADEEATARRAARWRDMEAAASVLA</sequence>
<dbReference type="InterPro" id="IPR042272">
    <property type="entry name" value="ATP12_ATP_synth-F1-assembly_N"/>
</dbReference>
<dbReference type="Pfam" id="PF07542">
    <property type="entry name" value="ATP12"/>
    <property type="match status" value="1"/>
</dbReference>
<keyword evidence="3" id="KW-0143">Chaperone</keyword>
<dbReference type="AlphaFoldDB" id="A0A366EV25"/>
<dbReference type="EMBL" id="QNRK01000032">
    <property type="protein sequence ID" value="RBP06232.1"/>
    <property type="molecule type" value="Genomic_DNA"/>
</dbReference>
<dbReference type="Gene3D" id="1.10.3580.10">
    <property type="entry name" value="ATP12 ATPase"/>
    <property type="match status" value="1"/>
</dbReference>
<comment type="caution">
    <text evidence="4">The sequence shown here is derived from an EMBL/GenBank/DDBJ whole genome shotgun (WGS) entry which is preliminary data.</text>
</comment>
<dbReference type="InterPro" id="IPR011419">
    <property type="entry name" value="ATP12_ATP_synth-F1-assembly"/>
</dbReference>
<dbReference type="PANTHER" id="PTHR21013:SF10">
    <property type="entry name" value="ATP SYNTHASE MITOCHONDRIAL F1 COMPLEX ASSEMBLY FACTOR 2"/>
    <property type="match status" value="1"/>
</dbReference>
<dbReference type="SUPFAM" id="SSF160909">
    <property type="entry name" value="ATP12-like"/>
    <property type="match status" value="1"/>
</dbReference>
<dbReference type="PANTHER" id="PTHR21013">
    <property type="entry name" value="ATP SYNTHASE MITOCHONDRIAL F1 COMPLEX ASSEMBLY FACTOR 2/ATP12 PROTEIN, MITOCHONDRIAL PRECURSOR"/>
    <property type="match status" value="1"/>
</dbReference>
<evidence type="ECO:0000313" key="5">
    <source>
        <dbReference type="Proteomes" id="UP000253529"/>
    </source>
</evidence>
<accession>A0A366EV25</accession>
<dbReference type="RefSeq" id="WP_113891657.1">
    <property type="nucleotide sequence ID" value="NZ_QNRK01000032.1"/>
</dbReference>
<reference evidence="4 5" key="1">
    <citation type="submission" date="2018-06" db="EMBL/GenBank/DDBJ databases">
        <title>Genomic Encyclopedia of Type Strains, Phase IV (KMG-IV): sequencing the most valuable type-strain genomes for metagenomic binning, comparative biology and taxonomic classification.</title>
        <authorList>
            <person name="Goeker M."/>
        </authorList>
    </citation>
    <scope>NUCLEOTIDE SEQUENCE [LARGE SCALE GENOMIC DNA]</scope>
    <source>
        <strain evidence="4 5">DSM 24875</strain>
    </source>
</reference>
<evidence type="ECO:0000313" key="4">
    <source>
        <dbReference type="EMBL" id="RBP06232.1"/>
    </source>
</evidence>
<evidence type="ECO:0000256" key="2">
    <source>
        <dbReference type="ARBA" id="ARBA00022946"/>
    </source>
</evidence>
<name>A0A366EV25_9HYPH</name>
<gene>
    <name evidence="4" type="ORF">DFR50_13210</name>
</gene>